<keyword evidence="2" id="KW-1185">Reference proteome</keyword>
<protein>
    <submittedName>
        <fullName evidence="1">Uncharacterized protein</fullName>
    </submittedName>
</protein>
<sequence>MAFVNSVPLRLSASSTSAFCGRHSSSGGSGGGSGGGGGAAAAATRLGGRHSPVSAPTRPSTRHAAVRASVTPATNEDDLPLVGRAEDAVIPAGTVPRREMLAALTAAVAATAAAGVAGGVPAADAAPAVLTKPSWEQVPLSAETTLFDMSFSPTDPNHGWLVGSRGTVLETNDGGDSWKPRAFKNLDSDDEINYRFEVVTFRGDEGWVIGKPSLLIHTRDGGVSWERVPLSPKLPGDPVLITALDKEKAEMTTTAGAVYLTENGGRNWKALVKETIDATLNRTISSGVSGASYYTGTIISVLRDGQGSYLAVSSRGNFFLTWSPGQDFWVPHGRDSSRRIQAMGFVRDDVNEGLWMSTRGGGLQTTSGSPDLTASETLTFNKADLKSGGYGILDIAYRPGTNEVWAALGGGALYVSKDGGKSFKPDKTVGKIGTNLYKIKFFSKDVAFALGASGVLLRYNPQSA</sequence>
<evidence type="ECO:0000313" key="1">
    <source>
        <dbReference type="EMBL" id="KAK1859648.1"/>
    </source>
</evidence>
<accession>A0ACC3BPU9</accession>
<evidence type="ECO:0000313" key="2">
    <source>
        <dbReference type="Proteomes" id="UP000798662"/>
    </source>
</evidence>
<comment type="caution">
    <text evidence="1">The sequence shown here is derived from an EMBL/GenBank/DDBJ whole genome shotgun (WGS) entry which is preliminary data.</text>
</comment>
<proteinExistence type="predicted"/>
<dbReference type="EMBL" id="CM020618">
    <property type="protein sequence ID" value="KAK1859648.1"/>
    <property type="molecule type" value="Genomic_DNA"/>
</dbReference>
<organism evidence="1 2">
    <name type="scientific">Pyropia yezoensis</name>
    <name type="common">Susabi-nori</name>
    <name type="synonym">Porphyra yezoensis</name>
    <dbReference type="NCBI Taxonomy" id="2788"/>
    <lineage>
        <taxon>Eukaryota</taxon>
        <taxon>Rhodophyta</taxon>
        <taxon>Bangiophyceae</taxon>
        <taxon>Bangiales</taxon>
        <taxon>Bangiaceae</taxon>
        <taxon>Pyropia</taxon>
    </lineage>
</organism>
<name>A0ACC3BPU9_PYRYE</name>
<reference evidence="1" key="1">
    <citation type="submission" date="2019-11" db="EMBL/GenBank/DDBJ databases">
        <title>Nori genome reveals adaptations in red seaweeds to the harsh intertidal environment.</title>
        <authorList>
            <person name="Wang D."/>
            <person name="Mao Y."/>
        </authorList>
    </citation>
    <scope>NUCLEOTIDE SEQUENCE</scope>
    <source>
        <tissue evidence="1">Gametophyte</tissue>
    </source>
</reference>
<gene>
    <name evidence="1" type="ORF">I4F81_002242</name>
</gene>
<dbReference type="Proteomes" id="UP000798662">
    <property type="component" value="Chromosome 1"/>
</dbReference>